<dbReference type="GO" id="GO:0051539">
    <property type="term" value="F:4 iron, 4 sulfur cluster binding"/>
    <property type="evidence" value="ECO:0007669"/>
    <property type="project" value="UniProtKB-KW"/>
</dbReference>
<sequence>MLRNDDDNLELTRRDAMKAGGAAAVALGLGGSASHLTSLGEAQSTELEYEEVPTACWIGKMDCSATAKKVGNRVVKYEGNPEDPRTDGSLCPKGQAQIEQVYNPYRIKAPLKRTNEKGQHGEWQEIGWDQAMDEIGEDLKTKLEDDPRRVVFQVGRKKSPQWQEDAWVTGTSNKYGSIEKYGHGATCSDSGYRGQELMFATHGVSETDFQNCEFFIGWGHNMTQGGGAHLCQITWPKQIADARDDQGMETVAIDPQRRNSGPYTDQWLPIEPGTDMAFWLAFNSVLVREGYIDEEYLTTATNAPCLVATEGPEEGHILRTDDAQDPGEEYTWADGELVWDEQAGEPVAHEEASAPENVALEGTYEVDGVEVRPAFDLYLDQISQYDPEWAAEITDIDADTIDELAKKWGENAKIGATVEVDGVEIPYRPVGMHGYHVAQQEMGVPTTMAHYHAAMLVGAVDVVGSTRVRKAKYDGPKDYREPFRDQAFHPEKITKEPDGPSLGGSMFHPIDSTAYSQSHVSQTNPDKYNLPYEPEEMAWIVQMANPVTSAPGVDTVIESMSRLDTTVVCDPWMSETADVAADYVLPAATADKLQGPTGGWDGYADIEHIRFPSMDPLWNTKPDAEIYIQLAKAVDAYEEYVADINAELGLEGTEYAYAGADETPDDPSEFLRDGLDRWAKTKGKSLEWFREGNVITNEWDIGGGNRYAYTWGMDNGYGEFNPYDAKHEFYSETLFRLGERVEELFADSKFDDPESEFPYLQDYNAYPTWRQPTMYDSPDEYDLTLFSWHQIEHKQTRTANNKLLNEIAPKSAFRLNPEDAERIGVEDGDEVVLKTHDAQNDEAKQVEGVVMIQDGVKPGTVGVPHHHGSWKDPESEALDEGPSINKAIPSGPGYLGLDNGQAFQVRAKVEPKGGDN</sequence>
<keyword evidence="5" id="KW-0732">Signal</keyword>
<dbReference type="Gene3D" id="2.40.40.20">
    <property type="match status" value="1"/>
</dbReference>
<dbReference type="Proteomes" id="UP001596432">
    <property type="component" value="Unassembled WGS sequence"/>
</dbReference>
<evidence type="ECO:0000256" key="8">
    <source>
        <dbReference type="ARBA" id="ARBA00023014"/>
    </source>
</evidence>
<dbReference type="GO" id="GO:0046872">
    <property type="term" value="F:metal ion binding"/>
    <property type="evidence" value="ECO:0007669"/>
    <property type="project" value="UniProtKB-KW"/>
</dbReference>
<dbReference type="SMART" id="SM00926">
    <property type="entry name" value="Molybdop_Fe4S4"/>
    <property type="match status" value="1"/>
</dbReference>
<comment type="similarity">
    <text evidence="1">Belongs to the prokaryotic molybdopterin-containing oxidoreductase family.</text>
</comment>
<keyword evidence="12" id="KW-1185">Reference proteome</keyword>
<evidence type="ECO:0000256" key="9">
    <source>
        <dbReference type="SAM" id="MobiDB-lite"/>
    </source>
</evidence>
<dbReference type="PROSITE" id="PS51318">
    <property type="entry name" value="TAT"/>
    <property type="match status" value="1"/>
</dbReference>
<keyword evidence="7" id="KW-0408">Iron</keyword>
<dbReference type="InterPro" id="IPR006311">
    <property type="entry name" value="TAT_signal"/>
</dbReference>
<evidence type="ECO:0000256" key="2">
    <source>
        <dbReference type="ARBA" id="ARBA00022485"/>
    </source>
</evidence>
<evidence type="ECO:0000256" key="4">
    <source>
        <dbReference type="ARBA" id="ARBA00022723"/>
    </source>
</evidence>
<dbReference type="RefSeq" id="WP_274325559.1">
    <property type="nucleotide sequence ID" value="NZ_CP118158.1"/>
</dbReference>
<accession>A0ABD5XXY4</accession>
<evidence type="ECO:0000313" key="12">
    <source>
        <dbReference type="Proteomes" id="UP001596432"/>
    </source>
</evidence>
<evidence type="ECO:0000256" key="3">
    <source>
        <dbReference type="ARBA" id="ARBA00022505"/>
    </source>
</evidence>
<dbReference type="Gene3D" id="3.40.50.740">
    <property type="match status" value="1"/>
</dbReference>
<organism evidence="11 12">
    <name type="scientific">Halosimplex aquaticum</name>
    <dbReference type="NCBI Taxonomy" id="3026162"/>
    <lineage>
        <taxon>Archaea</taxon>
        <taxon>Methanobacteriati</taxon>
        <taxon>Methanobacteriota</taxon>
        <taxon>Stenosarchaea group</taxon>
        <taxon>Halobacteria</taxon>
        <taxon>Halobacteriales</taxon>
        <taxon>Haloarculaceae</taxon>
        <taxon>Halosimplex</taxon>
    </lineage>
</organism>
<dbReference type="SUPFAM" id="SSF50692">
    <property type="entry name" value="ADC-like"/>
    <property type="match status" value="1"/>
</dbReference>
<keyword evidence="2" id="KW-0004">4Fe-4S</keyword>
<protein>
    <submittedName>
        <fullName evidence="11">Molybdopterin-dependent oxidoreductase</fullName>
    </submittedName>
</protein>
<dbReference type="SUPFAM" id="SSF53706">
    <property type="entry name" value="Formate dehydrogenase/DMSO reductase, domains 1-3"/>
    <property type="match status" value="1"/>
</dbReference>
<dbReference type="InterPro" id="IPR006963">
    <property type="entry name" value="Mopterin_OxRdtase_4Fe-4S_dom"/>
</dbReference>
<evidence type="ECO:0000256" key="7">
    <source>
        <dbReference type="ARBA" id="ARBA00023004"/>
    </source>
</evidence>
<keyword evidence="4" id="KW-0479">Metal-binding</keyword>
<evidence type="ECO:0000256" key="5">
    <source>
        <dbReference type="ARBA" id="ARBA00022729"/>
    </source>
</evidence>
<dbReference type="GeneID" id="78820264"/>
<dbReference type="PANTHER" id="PTHR43742:SF9">
    <property type="entry name" value="TETRATHIONATE REDUCTASE SUBUNIT A"/>
    <property type="match status" value="1"/>
</dbReference>
<dbReference type="NCBIfam" id="TIGR01409">
    <property type="entry name" value="TAT_signal_seq"/>
    <property type="match status" value="1"/>
</dbReference>
<comment type="caution">
    <text evidence="11">The sequence shown here is derived from an EMBL/GenBank/DDBJ whole genome shotgun (WGS) entry which is preliminary data.</text>
</comment>
<keyword evidence="8" id="KW-0411">Iron-sulfur</keyword>
<dbReference type="InterPro" id="IPR019546">
    <property type="entry name" value="TAT_signal_bac_arc"/>
</dbReference>
<evidence type="ECO:0000259" key="10">
    <source>
        <dbReference type="PROSITE" id="PS51669"/>
    </source>
</evidence>
<dbReference type="InterPro" id="IPR006657">
    <property type="entry name" value="MoPterin_dinucl-bd_dom"/>
</dbReference>
<dbReference type="Gene3D" id="3.30.200.210">
    <property type="match status" value="1"/>
</dbReference>
<reference evidence="11 12" key="1">
    <citation type="journal article" date="2019" name="Int. J. Syst. Evol. Microbiol.">
        <title>The Global Catalogue of Microorganisms (GCM) 10K type strain sequencing project: providing services to taxonomists for standard genome sequencing and annotation.</title>
        <authorList>
            <consortium name="The Broad Institute Genomics Platform"/>
            <consortium name="The Broad Institute Genome Sequencing Center for Infectious Disease"/>
            <person name="Wu L."/>
            <person name="Ma J."/>
        </authorList>
    </citation>
    <scope>NUCLEOTIDE SEQUENCE [LARGE SCALE GENOMIC DNA]</scope>
    <source>
        <strain evidence="11 12">XZYJT29</strain>
    </source>
</reference>
<dbReference type="PROSITE" id="PS51669">
    <property type="entry name" value="4FE4S_MOW_BIS_MGD"/>
    <property type="match status" value="1"/>
</dbReference>
<name>A0ABD5XXY4_9EURY</name>
<dbReference type="AlphaFoldDB" id="A0ABD5XXY4"/>
<proteinExistence type="inferred from homology"/>
<dbReference type="InterPro" id="IPR050612">
    <property type="entry name" value="Prok_Mopterin_Oxidored"/>
</dbReference>
<dbReference type="InterPro" id="IPR006656">
    <property type="entry name" value="Mopterin_OxRdtase"/>
</dbReference>
<gene>
    <name evidence="11" type="ORF">ACFQMA_09115</name>
</gene>
<dbReference type="InterPro" id="IPR009010">
    <property type="entry name" value="Asp_de-COase-like_dom_sf"/>
</dbReference>
<feature type="region of interest" description="Disordered" evidence="9">
    <location>
        <begin position="861"/>
        <end position="883"/>
    </location>
</feature>
<evidence type="ECO:0000256" key="1">
    <source>
        <dbReference type="ARBA" id="ARBA00010312"/>
    </source>
</evidence>
<dbReference type="Pfam" id="PF01568">
    <property type="entry name" value="Molydop_binding"/>
    <property type="match status" value="1"/>
</dbReference>
<keyword evidence="6" id="KW-0560">Oxidoreductase</keyword>
<dbReference type="EMBL" id="JBHTAS010000001">
    <property type="protein sequence ID" value="MFC7139992.1"/>
    <property type="molecule type" value="Genomic_DNA"/>
</dbReference>
<dbReference type="Pfam" id="PF04879">
    <property type="entry name" value="Molybdop_Fe4S4"/>
    <property type="match status" value="1"/>
</dbReference>
<evidence type="ECO:0000256" key="6">
    <source>
        <dbReference type="ARBA" id="ARBA00023002"/>
    </source>
</evidence>
<evidence type="ECO:0000313" key="11">
    <source>
        <dbReference type="EMBL" id="MFC7139992.1"/>
    </source>
</evidence>
<keyword evidence="3" id="KW-0500">Molybdenum</keyword>
<dbReference type="PANTHER" id="PTHR43742">
    <property type="entry name" value="TRIMETHYLAMINE-N-OXIDE REDUCTASE"/>
    <property type="match status" value="1"/>
</dbReference>
<dbReference type="GO" id="GO:0016491">
    <property type="term" value="F:oxidoreductase activity"/>
    <property type="evidence" value="ECO:0007669"/>
    <property type="project" value="UniProtKB-KW"/>
</dbReference>
<feature type="domain" description="4Fe-4S Mo/W bis-MGD-type" evidence="10">
    <location>
        <begin position="49"/>
        <end position="105"/>
    </location>
</feature>
<dbReference type="Pfam" id="PF00384">
    <property type="entry name" value="Molybdopterin"/>
    <property type="match status" value="1"/>
</dbReference>
<dbReference type="Gene3D" id="3.40.228.10">
    <property type="entry name" value="Dimethylsulfoxide Reductase, domain 2"/>
    <property type="match status" value="1"/>
</dbReference>